<dbReference type="STRING" id="29170.A0A368EYR2"/>
<evidence type="ECO:0000313" key="7">
    <source>
        <dbReference type="Proteomes" id="UP000252519"/>
    </source>
</evidence>
<accession>A0A368EYR2</accession>
<keyword evidence="6" id="KW-0436">Ligase</keyword>
<organism evidence="6 7">
    <name type="scientific">Ancylostoma caninum</name>
    <name type="common">Dog hookworm</name>
    <dbReference type="NCBI Taxonomy" id="29170"/>
    <lineage>
        <taxon>Eukaryota</taxon>
        <taxon>Metazoa</taxon>
        <taxon>Ecdysozoa</taxon>
        <taxon>Nematoda</taxon>
        <taxon>Chromadorea</taxon>
        <taxon>Rhabditida</taxon>
        <taxon>Rhabditina</taxon>
        <taxon>Rhabditomorpha</taxon>
        <taxon>Strongyloidea</taxon>
        <taxon>Ancylostomatidae</taxon>
        <taxon>Ancylostomatinae</taxon>
        <taxon>Ancylostoma</taxon>
    </lineage>
</organism>
<name>A0A368EYR2_ANCCA</name>
<comment type="caution">
    <text evidence="6">The sequence shown here is derived from an EMBL/GenBank/DDBJ whole genome shotgun (WGS) entry which is preliminary data.</text>
</comment>
<dbReference type="AlphaFoldDB" id="A0A368EYR2"/>
<dbReference type="Gene3D" id="3.10.110.10">
    <property type="entry name" value="Ubiquitin Conjugating Enzyme"/>
    <property type="match status" value="1"/>
</dbReference>
<dbReference type="InterPro" id="IPR050113">
    <property type="entry name" value="Ub_conjugating_enzyme"/>
</dbReference>
<dbReference type="PROSITE" id="PS00183">
    <property type="entry name" value="UBC_1"/>
    <property type="match status" value="1"/>
</dbReference>
<proteinExistence type="inferred from homology"/>
<dbReference type="GO" id="GO:0032446">
    <property type="term" value="P:protein modification by small protein conjugation"/>
    <property type="evidence" value="ECO:0007669"/>
    <property type="project" value="UniProtKB-ARBA"/>
</dbReference>
<dbReference type="SMART" id="SM00212">
    <property type="entry name" value="UBCc"/>
    <property type="match status" value="1"/>
</dbReference>
<evidence type="ECO:0000256" key="1">
    <source>
        <dbReference type="ARBA" id="ARBA00022679"/>
    </source>
</evidence>
<keyword evidence="2 4" id="KW-0833">Ubl conjugation pathway</keyword>
<dbReference type="Proteomes" id="UP000252519">
    <property type="component" value="Unassembled WGS sequence"/>
</dbReference>
<comment type="similarity">
    <text evidence="4">Belongs to the ubiquitin-conjugating enzyme family.</text>
</comment>
<protein>
    <submittedName>
        <fullName evidence="6">Ubiquitin--protein ligase</fullName>
    </submittedName>
</protein>
<gene>
    <name evidence="6" type="ORF">ANCCAN_30441</name>
</gene>
<dbReference type="Pfam" id="PF00179">
    <property type="entry name" value="UQ_con"/>
    <property type="match status" value="1"/>
</dbReference>
<dbReference type="InterPro" id="IPR016135">
    <property type="entry name" value="UBQ-conjugating_enzyme/RWD"/>
</dbReference>
<evidence type="ECO:0000256" key="3">
    <source>
        <dbReference type="PROSITE-ProRule" id="PRU10133"/>
    </source>
</evidence>
<dbReference type="InterPro" id="IPR023313">
    <property type="entry name" value="UBQ-conjugating_AS"/>
</dbReference>
<dbReference type="EMBL" id="JOJR01024776">
    <property type="protein sequence ID" value="RCN23870.1"/>
    <property type="molecule type" value="Genomic_DNA"/>
</dbReference>
<dbReference type="GO" id="GO:0005524">
    <property type="term" value="F:ATP binding"/>
    <property type="evidence" value="ECO:0007669"/>
    <property type="project" value="UniProtKB-UniRule"/>
</dbReference>
<dbReference type="PROSITE" id="PS50127">
    <property type="entry name" value="UBC_2"/>
    <property type="match status" value="1"/>
</dbReference>
<dbReference type="PANTHER" id="PTHR24067">
    <property type="entry name" value="UBIQUITIN-CONJUGATING ENZYME E2"/>
    <property type="match status" value="1"/>
</dbReference>
<evidence type="ECO:0000256" key="2">
    <source>
        <dbReference type="ARBA" id="ARBA00022786"/>
    </source>
</evidence>
<keyword evidence="4" id="KW-0547">Nucleotide-binding</keyword>
<feature type="domain" description="UBC core" evidence="5">
    <location>
        <begin position="2"/>
        <end position="136"/>
    </location>
</feature>
<dbReference type="InterPro" id="IPR000608">
    <property type="entry name" value="UBC"/>
</dbReference>
<feature type="active site" description="Glycyl thioester intermediate" evidence="3">
    <location>
        <position position="86"/>
    </location>
</feature>
<dbReference type="OrthoDB" id="9973183at2759"/>
<dbReference type="GO" id="GO:0016740">
    <property type="term" value="F:transferase activity"/>
    <property type="evidence" value="ECO:0007669"/>
    <property type="project" value="UniProtKB-KW"/>
</dbReference>
<keyword evidence="1" id="KW-0808">Transferase</keyword>
<evidence type="ECO:0000259" key="5">
    <source>
        <dbReference type="PROSITE" id="PS50127"/>
    </source>
</evidence>
<dbReference type="GO" id="GO:0016874">
    <property type="term" value="F:ligase activity"/>
    <property type="evidence" value="ECO:0007669"/>
    <property type="project" value="UniProtKB-KW"/>
</dbReference>
<keyword evidence="7" id="KW-1185">Reference proteome</keyword>
<keyword evidence="4" id="KW-0067">ATP-binding</keyword>
<reference evidence="6 7" key="1">
    <citation type="submission" date="2014-10" db="EMBL/GenBank/DDBJ databases">
        <title>Draft genome of the hookworm Ancylostoma caninum.</title>
        <authorList>
            <person name="Mitreva M."/>
        </authorList>
    </citation>
    <scope>NUCLEOTIDE SEQUENCE [LARGE SCALE GENOMIC DNA]</scope>
    <source>
        <strain evidence="6 7">Baltimore</strain>
    </source>
</reference>
<evidence type="ECO:0000256" key="4">
    <source>
        <dbReference type="RuleBase" id="RU362109"/>
    </source>
</evidence>
<dbReference type="SUPFAM" id="SSF54495">
    <property type="entry name" value="UBC-like"/>
    <property type="match status" value="1"/>
</dbReference>
<sequence>MSSSRRLQKELSDLKSCGVKAYESVEYDESNFLHWTVLLVPDKEPYNKGAFKVNIDFPADYPFKPPKLTLATKIYHPNIDDKGRICLPIVDPNNWKPATRTEQGKWCLNVFFIFNNSNPFDISYILFCVRGSHCMY</sequence>
<evidence type="ECO:0000313" key="6">
    <source>
        <dbReference type="EMBL" id="RCN23870.1"/>
    </source>
</evidence>